<protein>
    <submittedName>
        <fullName evidence="2">Uncharacterized protein</fullName>
    </submittedName>
</protein>
<evidence type="ECO:0000313" key="2">
    <source>
        <dbReference type="EMBL" id="HIX45083.1"/>
    </source>
</evidence>
<evidence type="ECO:0000313" key="3">
    <source>
        <dbReference type="Proteomes" id="UP000824246"/>
    </source>
</evidence>
<keyword evidence="1" id="KW-0472">Membrane</keyword>
<keyword evidence="1" id="KW-1133">Transmembrane helix</keyword>
<feature type="transmembrane region" description="Helical" evidence="1">
    <location>
        <begin position="6"/>
        <end position="25"/>
    </location>
</feature>
<dbReference type="EMBL" id="DXFB01000067">
    <property type="protein sequence ID" value="HIX45083.1"/>
    <property type="molecule type" value="Genomic_DNA"/>
</dbReference>
<reference evidence="2" key="2">
    <citation type="submission" date="2021-04" db="EMBL/GenBank/DDBJ databases">
        <authorList>
            <person name="Gilroy R."/>
        </authorList>
    </citation>
    <scope>NUCLEOTIDE SEQUENCE</scope>
    <source>
        <strain evidence="2">ChiHjej12B11-16260</strain>
    </source>
</reference>
<sequence>MLNTILFTALIIAAAVVLLGIKVFFVKGGKFPDTHIGHNAEMRKRGISCASATDAEERNRKSLADYLSNE</sequence>
<dbReference type="AlphaFoldDB" id="A0A9D2APH1"/>
<organism evidence="2 3">
    <name type="scientific">Candidatus Barnesiella excrementipullorum</name>
    <dbReference type="NCBI Taxonomy" id="2838479"/>
    <lineage>
        <taxon>Bacteria</taxon>
        <taxon>Pseudomonadati</taxon>
        <taxon>Bacteroidota</taxon>
        <taxon>Bacteroidia</taxon>
        <taxon>Bacteroidales</taxon>
        <taxon>Barnesiellaceae</taxon>
        <taxon>Barnesiella</taxon>
    </lineage>
</organism>
<reference evidence="2" key="1">
    <citation type="journal article" date="2021" name="PeerJ">
        <title>Extensive microbial diversity within the chicken gut microbiome revealed by metagenomics and culture.</title>
        <authorList>
            <person name="Gilroy R."/>
            <person name="Ravi A."/>
            <person name="Getino M."/>
            <person name="Pursley I."/>
            <person name="Horton D.L."/>
            <person name="Alikhan N.F."/>
            <person name="Baker D."/>
            <person name="Gharbi K."/>
            <person name="Hall N."/>
            <person name="Watson M."/>
            <person name="Adriaenssens E.M."/>
            <person name="Foster-Nyarko E."/>
            <person name="Jarju S."/>
            <person name="Secka A."/>
            <person name="Antonio M."/>
            <person name="Oren A."/>
            <person name="Chaudhuri R.R."/>
            <person name="La Ragione R."/>
            <person name="Hildebrand F."/>
            <person name="Pallen M.J."/>
        </authorList>
    </citation>
    <scope>NUCLEOTIDE SEQUENCE</scope>
    <source>
        <strain evidence="2">ChiHjej12B11-16260</strain>
    </source>
</reference>
<evidence type="ECO:0000256" key="1">
    <source>
        <dbReference type="SAM" id="Phobius"/>
    </source>
</evidence>
<dbReference type="Proteomes" id="UP000824246">
    <property type="component" value="Unassembled WGS sequence"/>
</dbReference>
<gene>
    <name evidence="2" type="ORF">H9982_02560</name>
</gene>
<name>A0A9D2APH1_9BACT</name>
<accession>A0A9D2APH1</accession>
<keyword evidence="1" id="KW-0812">Transmembrane</keyword>
<comment type="caution">
    <text evidence="2">The sequence shown here is derived from an EMBL/GenBank/DDBJ whole genome shotgun (WGS) entry which is preliminary data.</text>
</comment>
<proteinExistence type="predicted"/>